<evidence type="ECO:0008006" key="5">
    <source>
        <dbReference type="Google" id="ProtNLM"/>
    </source>
</evidence>
<dbReference type="Proteomes" id="UP001519325">
    <property type="component" value="Unassembled WGS sequence"/>
</dbReference>
<dbReference type="RefSeq" id="WP_209892885.1">
    <property type="nucleotide sequence ID" value="NZ_JAGGMR010000001.1"/>
</dbReference>
<feature type="compositionally biased region" description="Low complexity" evidence="1">
    <location>
        <begin position="495"/>
        <end position="514"/>
    </location>
</feature>
<dbReference type="EMBL" id="JAGGMR010000001">
    <property type="protein sequence ID" value="MBP2191361.1"/>
    <property type="molecule type" value="Genomic_DNA"/>
</dbReference>
<feature type="transmembrane region" description="Helical" evidence="2">
    <location>
        <begin position="82"/>
        <end position="105"/>
    </location>
</feature>
<reference evidence="3 4" key="1">
    <citation type="submission" date="2021-03" db="EMBL/GenBank/DDBJ databases">
        <title>Sequencing the genomes of 1000 actinobacteria strains.</title>
        <authorList>
            <person name="Klenk H.-P."/>
        </authorList>
    </citation>
    <scope>NUCLEOTIDE SEQUENCE [LARGE SCALE GENOMIC DNA]</scope>
    <source>
        <strain evidence="3 4">DSM 45516</strain>
    </source>
</reference>
<keyword evidence="2" id="KW-0812">Transmembrane</keyword>
<accession>A0ABS4QI46</accession>
<protein>
    <recommendedName>
        <fullName evidence="5">TraD/TraG TraM recognition site domain-containing protein</fullName>
    </recommendedName>
</protein>
<keyword evidence="4" id="KW-1185">Reference proteome</keyword>
<evidence type="ECO:0000256" key="1">
    <source>
        <dbReference type="SAM" id="MobiDB-lite"/>
    </source>
</evidence>
<sequence length="619" mass="66225">MTGALDFDRAGSAFQPTGLVGFERVAIDAPVRDAQLDHAPVWTEPAPPQHLGHGPNYANVAGGLVIALALGCGGGLAALAGIAFGGLVLLASIASTAVAIAVLAARESRRRTELSGWLATERAKFAAAQDIRMRRVREHEMRESERVVNAPIWYPIAPRGGFRGLDVFGGGTDGWRCLLATVGTSLLRSGAPITVLDFTERELADGLGAFAAQLGHPVVRVDLPRECGPLDLFGPLAVDELAEVVAESIAAARRTHPDVGTLRRRAVELVKAVAGQLDPDLPVTFGRLAAGLSILRRIAHEDPRISAAEAGRLSGIIDIVGTGDRIREEMEYLTSLFELLADGAPESLAEPPRWPTAGLLVLSTMSTLDERKTMTDQFVFHRVLHDLRRSAGATGEQVLILALPDHFDAASVSALARHADRNGVRVILLAPHLRDEMGQLLGSSGNPTVLMRLNNAEGAKAAAEFVGRGHKFVRSQLTRQDGSTFTHGWGTALNTQTSTTDSSGTSEGREGSTSYSQASGSPATYGHSRGRSRGTNESTSWSRAHSFTDSVNDSIAESRSTGETDARVYEYLIEPTTVQGLEPTEFILVDSGRSRRVAFGDCNPRFAFMARVARQPRRM</sequence>
<evidence type="ECO:0000256" key="2">
    <source>
        <dbReference type="SAM" id="Phobius"/>
    </source>
</evidence>
<comment type="caution">
    <text evidence="3">The sequence shown here is derived from an EMBL/GenBank/DDBJ whole genome shotgun (WGS) entry which is preliminary data.</text>
</comment>
<evidence type="ECO:0000313" key="3">
    <source>
        <dbReference type="EMBL" id="MBP2191361.1"/>
    </source>
</evidence>
<feature type="region of interest" description="Disordered" evidence="1">
    <location>
        <begin position="484"/>
        <end position="545"/>
    </location>
</feature>
<name>A0ABS4QI46_9NOCA</name>
<gene>
    <name evidence="3" type="ORF">BJ987_004262</name>
</gene>
<evidence type="ECO:0000313" key="4">
    <source>
        <dbReference type="Proteomes" id="UP001519325"/>
    </source>
</evidence>
<keyword evidence="2" id="KW-0472">Membrane</keyword>
<organism evidence="3 4">
    <name type="scientific">Nocardia goodfellowii</name>
    <dbReference type="NCBI Taxonomy" id="882446"/>
    <lineage>
        <taxon>Bacteria</taxon>
        <taxon>Bacillati</taxon>
        <taxon>Actinomycetota</taxon>
        <taxon>Actinomycetes</taxon>
        <taxon>Mycobacteriales</taxon>
        <taxon>Nocardiaceae</taxon>
        <taxon>Nocardia</taxon>
    </lineage>
</organism>
<keyword evidence="2" id="KW-1133">Transmembrane helix</keyword>
<feature type="transmembrane region" description="Helical" evidence="2">
    <location>
        <begin position="57"/>
        <end position="76"/>
    </location>
</feature>
<proteinExistence type="predicted"/>
<feature type="compositionally biased region" description="Polar residues" evidence="1">
    <location>
        <begin position="533"/>
        <end position="545"/>
    </location>
</feature>